<dbReference type="InterPro" id="IPR050266">
    <property type="entry name" value="AB_hydrolase_sf"/>
</dbReference>
<dbReference type="PRINTS" id="PR00111">
    <property type="entry name" value="ABHYDROLASE"/>
</dbReference>
<gene>
    <name evidence="2" type="ORF">PQ457_10305</name>
</gene>
<proteinExistence type="predicted"/>
<protein>
    <submittedName>
        <fullName evidence="2">Alpha/beta hydrolase</fullName>
    </submittedName>
</protein>
<dbReference type="PANTHER" id="PTHR43798:SF33">
    <property type="entry name" value="HYDROLASE, PUTATIVE (AFU_ORTHOLOGUE AFUA_2G14860)-RELATED"/>
    <property type="match status" value="1"/>
</dbReference>
<dbReference type="EMBL" id="CP117417">
    <property type="protein sequence ID" value="WCT76342.1"/>
    <property type="molecule type" value="Genomic_DNA"/>
</dbReference>
<dbReference type="Pfam" id="PF00561">
    <property type="entry name" value="Abhydrolase_1"/>
    <property type="match status" value="1"/>
</dbReference>
<dbReference type="InterPro" id="IPR000639">
    <property type="entry name" value="Epox_hydrolase-like"/>
</dbReference>
<dbReference type="GO" id="GO:0016787">
    <property type="term" value="F:hydrolase activity"/>
    <property type="evidence" value="ECO:0007669"/>
    <property type="project" value="UniProtKB-KW"/>
</dbReference>
<dbReference type="RefSeq" id="WP_273616791.1">
    <property type="nucleotide sequence ID" value="NZ_CP117417.1"/>
</dbReference>
<dbReference type="PANTHER" id="PTHR43798">
    <property type="entry name" value="MONOACYLGLYCEROL LIPASE"/>
    <property type="match status" value="1"/>
</dbReference>
<reference evidence="2 3" key="1">
    <citation type="submission" date="2023-02" db="EMBL/GenBank/DDBJ databases">
        <title>Genome sequence of Novosphingobium humi KACC 19094.</title>
        <authorList>
            <person name="Kim S."/>
            <person name="Heo J."/>
            <person name="Kwon S.-W."/>
        </authorList>
    </citation>
    <scope>NUCLEOTIDE SEQUENCE [LARGE SCALE GENOMIC DNA]</scope>
    <source>
        <strain evidence="2 3">KACC 19094</strain>
    </source>
</reference>
<accession>A0ABY7TT10</accession>
<dbReference type="Gene3D" id="3.40.50.1820">
    <property type="entry name" value="alpha/beta hydrolase"/>
    <property type="match status" value="1"/>
</dbReference>
<feature type="domain" description="AB hydrolase-1" evidence="1">
    <location>
        <begin position="30"/>
        <end position="277"/>
    </location>
</feature>
<name>A0ABY7TT10_9SPHN</name>
<keyword evidence="3" id="KW-1185">Reference proteome</keyword>
<dbReference type="Proteomes" id="UP001218231">
    <property type="component" value="Chromosome"/>
</dbReference>
<dbReference type="InterPro" id="IPR000073">
    <property type="entry name" value="AB_hydrolase_1"/>
</dbReference>
<evidence type="ECO:0000259" key="1">
    <source>
        <dbReference type="Pfam" id="PF00561"/>
    </source>
</evidence>
<dbReference type="PRINTS" id="PR00412">
    <property type="entry name" value="EPOXHYDRLASE"/>
</dbReference>
<dbReference type="SUPFAM" id="SSF53474">
    <property type="entry name" value="alpha/beta-Hydrolases"/>
    <property type="match status" value="1"/>
</dbReference>
<evidence type="ECO:0000313" key="3">
    <source>
        <dbReference type="Proteomes" id="UP001218231"/>
    </source>
</evidence>
<evidence type="ECO:0000313" key="2">
    <source>
        <dbReference type="EMBL" id="WCT76342.1"/>
    </source>
</evidence>
<keyword evidence="2" id="KW-0378">Hydrolase</keyword>
<organism evidence="2 3">
    <name type="scientific">Novosphingobium humi</name>
    <dbReference type="NCBI Taxonomy" id="2282397"/>
    <lineage>
        <taxon>Bacteria</taxon>
        <taxon>Pseudomonadati</taxon>
        <taxon>Pseudomonadota</taxon>
        <taxon>Alphaproteobacteria</taxon>
        <taxon>Sphingomonadales</taxon>
        <taxon>Sphingomonadaceae</taxon>
        <taxon>Novosphingobium</taxon>
    </lineage>
</organism>
<dbReference type="InterPro" id="IPR029058">
    <property type="entry name" value="AB_hydrolase_fold"/>
</dbReference>
<sequence>MNAAPSPTSHFFTSQNLRLHYLDWGNRQAPVLILQHGGFDHGRSMDWIARELAADWHVIAPDLRGHGDSDWSVDAAYNMAAFILDFVNLIEEIGADQVTICAHSLGAMITTRYAGLYPERVAKFVNIEGLSVPAGADPLLAITPFAARVRAWVAQHRAATDRRPRSYISEEQARARMREKNGHLNEEQVHHLTHHALRMQEDGTYRWKFDPRLNIFPLVDFQQDEIESLWQAVACPMLFIQGSESYMPNPAKDGRIGHFRDARLIEYDRASHWPHHDRFDAFMPDLRAFLAQD</sequence>